<dbReference type="InterPro" id="IPR032675">
    <property type="entry name" value="LRR_dom_sf"/>
</dbReference>
<dbReference type="GO" id="GO:0005634">
    <property type="term" value="C:nucleus"/>
    <property type="evidence" value="ECO:0007669"/>
    <property type="project" value="InterPro"/>
</dbReference>
<accession>A0A8X7P0K5</accession>
<evidence type="ECO:0000313" key="1">
    <source>
        <dbReference type="EMBL" id="KAG2242270.1"/>
    </source>
</evidence>
<reference evidence="1 2" key="1">
    <citation type="submission" date="2020-02" db="EMBL/GenBank/DDBJ databases">
        <authorList>
            <person name="Ma Q."/>
            <person name="Huang Y."/>
            <person name="Song X."/>
            <person name="Pei D."/>
        </authorList>
    </citation>
    <scope>NUCLEOTIDE SEQUENCE [LARGE SCALE GENOMIC DNA]</scope>
    <source>
        <strain evidence="1">Sxm20200214</strain>
        <tissue evidence="1">Leaf</tissue>
    </source>
</reference>
<dbReference type="PANTHER" id="PTHR47684">
    <property type="entry name" value="PROTEIN TONSOKU"/>
    <property type="match status" value="1"/>
</dbReference>
<dbReference type="SUPFAM" id="SSF52047">
    <property type="entry name" value="RNI-like"/>
    <property type="match status" value="1"/>
</dbReference>
<dbReference type="InterPro" id="IPR001611">
    <property type="entry name" value="Leu-rich_rpt"/>
</dbReference>
<proteinExistence type="predicted"/>
<protein>
    <submittedName>
        <fullName evidence="1">Uncharacterized protein</fullName>
    </submittedName>
</protein>
<sequence>MLLANPCSNIKVLVLNKCHLKLSGILCIIQALSDNKNLEELNISENAKMDETLFGEAVNGSSEMRQKEHGACESITSIGCDTKHHCQNPDKAQALCESNMDCDDLEVADSEDEQVEEQTATSSSLSLPGKNHIIKELSTALAVANQLQILDLSNNGLSVEALEKLYIAWSSSESRTGIAQRHVKDEIVHFMLKGRCCGVKPC</sequence>
<dbReference type="Proteomes" id="UP000886595">
    <property type="component" value="Unassembled WGS sequence"/>
</dbReference>
<organism evidence="1 2">
    <name type="scientific">Brassica carinata</name>
    <name type="common">Ethiopian mustard</name>
    <name type="synonym">Abyssinian cabbage</name>
    <dbReference type="NCBI Taxonomy" id="52824"/>
    <lineage>
        <taxon>Eukaryota</taxon>
        <taxon>Viridiplantae</taxon>
        <taxon>Streptophyta</taxon>
        <taxon>Embryophyta</taxon>
        <taxon>Tracheophyta</taxon>
        <taxon>Spermatophyta</taxon>
        <taxon>Magnoliopsida</taxon>
        <taxon>eudicotyledons</taxon>
        <taxon>Gunneridae</taxon>
        <taxon>Pentapetalae</taxon>
        <taxon>rosids</taxon>
        <taxon>malvids</taxon>
        <taxon>Brassicales</taxon>
        <taxon>Brassicaceae</taxon>
        <taxon>Brassiceae</taxon>
        <taxon>Brassica</taxon>
    </lineage>
</organism>
<evidence type="ECO:0000313" key="2">
    <source>
        <dbReference type="Proteomes" id="UP000886595"/>
    </source>
</evidence>
<dbReference type="GO" id="GO:0040029">
    <property type="term" value="P:epigenetic regulation of gene expression"/>
    <property type="evidence" value="ECO:0007669"/>
    <property type="project" value="InterPro"/>
</dbReference>
<keyword evidence="2" id="KW-1185">Reference proteome</keyword>
<dbReference type="PANTHER" id="PTHR47684:SF1">
    <property type="entry name" value="PROTEIN TONSOKU"/>
    <property type="match status" value="1"/>
</dbReference>
<dbReference type="PROSITE" id="PS51450">
    <property type="entry name" value="LRR"/>
    <property type="match status" value="1"/>
</dbReference>
<comment type="caution">
    <text evidence="1">The sequence shown here is derived from an EMBL/GenBank/DDBJ whole genome shotgun (WGS) entry which is preliminary data.</text>
</comment>
<dbReference type="EMBL" id="JAAMPC010000552">
    <property type="protein sequence ID" value="KAG2242270.1"/>
    <property type="molecule type" value="Genomic_DNA"/>
</dbReference>
<dbReference type="OrthoDB" id="626167at2759"/>
<dbReference type="InterPro" id="IPR044227">
    <property type="entry name" value="TONSOKU"/>
</dbReference>
<dbReference type="GO" id="GO:0009933">
    <property type="term" value="P:meristem structural organization"/>
    <property type="evidence" value="ECO:0007669"/>
    <property type="project" value="InterPro"/>
</dbReference>
<gene>
    <name evidence="1" type="ORF">Bca52824_095884</name>
</gene>
<dbReference type="Gene3D" id="3.80.10.10">
    <property type="entry name" value="Ribonuclease Inhibitor"/>
    <property type="match status" value="1"/>
</dbReference>
<dbReference type="AlphaFoldDB" id="A0A8X7P0K5"/>
<dbReference type="GO" id="GO:0072423">
    <property type="term" value="P:response to DNA damage checkpoint signaling"/>
    <property type="evidence" value="ECO:0007669"/>
    <property type="project" value="InterPro"/>
</dbReference>
<name>A0A8X7P0K5_BRACI</name>